<evidence type="ECO:0000313" key="1">
    <source>
        <dbReference type="EMBL" id="KAF7416973.1"/>
    </source>
</evidence>
<name>A0A834U590_VESPE</name>
<dbReference type="AlphaFoldDB" id="A0A834U590"/>
<dbReference type="Proteomes" id="UP000600918">
    <property type="component" value="Unassembled WGS sequence"/>
</dbReference>
<protein>
    <submittedName>
        <fullName evidence="1">Uncharacterized protein</fullName>
    </submittedName>
</protein>
<gene>
    <name evidence="1" type="ORF">H0235_011504</name>
</gene>
<accession>A0A834U590</accession>
<comment type="caution">
    <text evidence="1">The sequence shown here is derived from an EMBL/GenBank/DDBJ whole genome shotgun (WGS) entry which is preliminary data.</text>
</comment>
<evidence type="ECO:0000313" key="2">
    <source>
        <dbReference type="Proteomes" id="UP000600918"/>
    </source>
</evidence>
<reference evidence="1" key="1">
    <citation type="journal article" date="2020" name="G3 (Bethesda)">
        <title>High-Quality Assemblies for Three Invasive Social Wasps from the &lt;i&gt;Vespula&lt;/i&gt; Genus.</title>
        <authorList>
            <person name="Harrop T.W.R."/>
            <person name="Guhlin J."/>
            <person name="McLaughlin G.M."/>
            <person name="Permina E."/>
            <person name="Stockwell P."/>
            <person name="Gilligan J."/>
            <person name="Le Lec M.F."/>
            <person name="Gruber M.A.M."/>
            <person name="Quinn O."/>
            <person name="Lovegrove M."/>
            <person name="Duncan E.J."/>
            <person name="Remnant E.J."/>
            <person name="Van Eeckhoven J."/>
            <person name="Graham B."/>
            <person name="Knapp R.A."/>
            <person name="Langford K.W."/>
            <person name="Kronenberg Z."/>
            <person name="Press M.O."/>
            <person name="Eacker S.M."/>
            <person name="Wilson-Rankin E.E."/>
            <person name="Purcell J."/>
            <person name="Lester P.J."/>
            <person name="Dearden P.K."/>
        </authorList>
    </citation>
    <scope>NUCLEOTIDE SEQUENCE</scope>
    <source>
        <strain evidence="1">Volc-1</strain>
    </source>
</reference>
<dbReference type="EMBL" id="JACSDY010000010">
    <property type="protein sequence ID" value="KAF7416973.1"/>
    <property type="molecule type" value="Genomic_DNA"/>
</dbReference>
<organism evidence="1 2">
    <name type="scientific">Vespula pensylvanica</name>
    <name type="common">Western yellow jacket</name>
    <name type="synonym">Wasp</name>
    <dbReference type="NCBI Taxonomy" id="30213"/>
    <lineage>
        <taxon>Eukaryota</taxon>
        <taxon>Metazoa</taxon>
        <taxon>Ecdysozoa</taxon>
        <taxon>Arthropoda</taxon>
        <taxon>Hexapoda</taxon>
        <taxon>Insecta</taxon>
        <taxon>Pterygota</taxon>
        <taxon>Neoptera</taxon>
        <taxon>Endopterygota</taxon>
        <taxon>Hymenoptera</taxon>
        <taxon>Apocrita</taxon>
        <taxon>Aculeata</taxon>
        <taxon>Vespoidea</taxon>
        <taxon>Vespidae</taxon>
        <taxon>Vespinae</taxon>
        <taxon>Vespula</taxon>
    </lineage>
</organism>
<proteinExistence type="predicted"/>
<keyword evidence="2" id="KW-1185">Reference proteome</keyword>
<sequence>MTKVLYRAPVVAESFHRKLSYMEFFRVDSSLKKGKGSFNGGADIDTVGQTYRPRQGATYYRYAIAITLVVSTSKRVGDGERPLVLTNGFHELGAGTPGVDGVALT</sequence>